<dbReference type="Proteomes" id="UP000007799">
    <property type="component" value="Unassembled WGS sequence"/>
</dbReference>
<feature type="domain" description="PH" evidence="2">
    <location>
        <begin position="2"/>
        <end position="98"/>
    </location>
</feature>
<dbReference type="GO" id="GO:0030036">
    <property type="term" value="P:actin cytoskeleton organization"/>
    <property type="evidence" value="ECO:0007669"/>
    <property type="project" value="TreeGrafter"/>
</dbReference>
<dbReference type="SUPFAM" id="SSF58038">
    <property type="entry name" value="SNARE fusion complex"/>
    <property type="match status" value="1"/>
</dbReference>
<reference evidence="4" key="1">
    <citation type="submission" date="2009-08" db="EMBL/GenBank/DDBJ databases">
        <title>Annotation of Salpingoeca rosetta.</title>
        <authorList>
            <consortium name="The Broad Institute Genome Sequencing Platform"/>
            <person name="Russ C."/>
            <person name="Cuomo C."/>
            <person name="Burger G."/>
            <person name="Gray M.W."/>
            <person name="Holland P.W.H."/>
            <person name="King N."/>
            <person name="Lang F.B.F."/>
            <person name="Roger A.J."/>
            <person name="Ruiz-Trillo I."/>
            <person name="Young S.K."/>
            <person name="Zeng Q."/>
            <person name="Gargeya S."/>
            <person name="Alvarado L."/>
            <person name="Berlin A."/>
            <person name="Chapman S.B."/>
            <person name="Chen Z."/>
            <person name="Freedman E."/>
            <person name="Gellesch M."/>
            <person name="Goldberg J."/>
            <person name="Griggs A."/>
            <person name="Gujja S."/>
            <person name="Heilman E."/>
            <person name="Heiman D."/>
            <person name="Howarth C."/>
            <person name="Mehta T."/>
            <person name="Neiman D."/>
            <person name="Pearson M."/>
            <person name="Roberts A."/>
            <person name="Saif S."/>
            <person name="Shea T."/>
            <person name="Shenoy N."/>
            <person name="Sisk P."/>
            <person name="Stolte C."/>
            <person name="Sykes S."/>
            <person name="White J."/>
            <person name="Yandava C."/>
            <person name="Haas B."/>
            <person name="Nusbaum C."/>
            <person name="Birren B."/>
        </authorList>
    </citation>
    <scope>NUCLEOTIDE SEQUENCE [LARGE SCALE GENOMIC DNA]</scope>
    <source>
        <strain evidence="4">ATCC 50818</strain>
    </source>
</reference>
<dbReference type="EMBL" id="GL832963">
    <property type="protein sequence ID" value="EGD83625.1"/>
    <property type="molecule type" value="Genomic_DNA"/>
</dbReference>
<dbReference type="GO" id="GO:0005886">
    <property type="term" value="C:plasma membrane"/>
    <property type="evidence" value="ECO:0007669"/>
    <property type="project" value="TreeGrafter"/>
</dbReference>
<dbReference type="PROSITE" id="PS50192">
    <property type="entry name" value="T_SNARE"/>
    <property type="match status" value="1"/>
</dbReference>
<dbReference type="OMA" id="ASGWESH"/>
<dbReference type="AlphaFoldDB" id="F2U6Z3"/>
<dbReference type="InterPro" id="IPR000727">
    <property type="entry name" value="T_SNARE_dom"/>
</dbReference>
<dbReference type="Gene3D" id="2.30.29.30">
    <property type="entry name" value="Pleckstrin-homology domain (PH domain)/Phosphotyrosine-binding domain (PTB)"/>
    <property type="match status" value="2"/>
</dbReference>
<evidence type="ECO:0000259" key="2">
    <source>
        <dbReference type="PROSITE" id="PS50003"/>
    </source>
</evidence>
<feature type="domain" description="PH" evidence="2">
    <location>
        <begin position="139"/>
        <end position="241"/>
    </location>
</feature>
<feature type="region of interest" description="Disordered" evidence="1">
    <location>
        <begin position="272"/>
        <end position="296"/>
    </location>
</feature>
<dbReference type="eggNOG" id="ENOG502S0NV">
    <property type="taxonomic scope" value="Eukaryota"/>
</dbReference>
<keyword evidence="5" id="KW-1185">Reference proteome</keyword>
<dbReference type="InterPro" id="IPR037370">
    <property type="entry name" value="Pleckstrin"/>
</dbReference>
<dbReference type="SMART" id="SM00397">
    <property type="entry name" value="t_SNARE"/>
    <property type="match status" value="1"/>
</dbReference>
<evidence type="ECO:0000313" key="5">
    <source>
        <dbReference type="Proteomes" id="UP000007799"/>
    </source>
</evidence>
<dbReference type="InterPro" id="IPR011993">
    <property type="entry name" value="PH-like_dom_sf"/>
</dbReference>
<dbReference type="OrthoDB" id="19605at2759"/>
<dbReference type="GeneID" id="16075709"/>
<dbReference type="InterPro" id="IPR001849">
    <property type="entry name" value="PH_domain"/>
</dbReference>
<dbReference type="RefSeq" id="XP_004995129.1">
    <property type="nucleotide sequence ID" value="XM_004995072.1"/>
</dbReference>
<accession>F2U6Z3</accession>
<dbReference type="SUPFAM" id="SSF50729">
    <property type="entry name" value="PH domain-like"/>
    <property type="match status" value="2"/>
</dbReference>
<dbReference type="CDD" id="cd15840">
    <property type="entry name" value="SNARE_Qa"/>
    <property type="match status" value="1"/>
</dbReference>
<protein>
    <recommendedName>
        <fullName evidence="6">PH domain-containing protein</fullName>
    </recommendedName>
</protein>
<dbReference type="InParanoid" id="F2U6Z3"/>
<dbReference type="SMART" id="SM00233">
    <property type="entry name" value="PH"/>
    <property type="match status" value="2"/>
</dbReference>
<evidence type="ECO:0008006" key="6">
    <source>
        <dbReference type="Google" id="ProtNLM"/>
    </source>
</evidence>
<organism evidence="5">
    <name type="scientific">Salpingoeca rosetta (strain ATCC 50818 / BSB-021)</name>
    <dbReference type="NCBI Taxonomy" id="946362"/>
    <lineage>
        <taxon>Eukaryota</taxon>
        <taxon>Choanoflagellata</taxon>
        <taxon>Craspedida</taxon>
        <taxon>Salpingoecidae</taxon>
        <taxon>Salpingoeca</taxon>
    </lineage>
</organism>
<proteinExistence type="predicted"/>
<name>F2U6Z3_SALR5</name>
<feature type="domain" description="T-SNARE coiled-coil homology" evidence="3">
    <location>
        <begin position="318"/>
        <end position="380"/>
    </location>
</feature>
<evidence type="ECO:0000259" key="3">
    <source>
        <dbReference type="PROSITE" id="PS50192"/>
    </source>
</evidence>
<dbReference type="Pfam" id="PF00169">
    <property type="entry name" value="PH"/>
    <property type="match status" value="2"/>
</dbReference>
<gene>
    <name evidence="4" type="ORF">PTSG_04233</name>
</gene>
<dbReference type="KEGG" id="sre:PTSG_04233"/>
<feature type="compositionally biased region" description="Low complexity" evidence="1">
    <location>
        <begin position="272"/>
        <end position="291"/>
    </location>
</feature>
<dbReference type="PROSITE" id="PS50003">
    <property type="entry name" value="PH_DOMAIN"/>
    <property type="match status" value="2"/>
</dbReference>
<sequence>MSSGLSAWFEKKGAVNPSWKKRWFDLKGNCIEYRKSPSDALPRGVINLSNARLEPLAPEDNNWQDRLAIHTAGGRTYMIRAKLALLKEWIPAIQDRINAISSRNDEAPVPRATASSSISEVSKLSLEEAREVASNLRPPALLDGFMEKKGEQRKNWKVRWFELRESRLDYFKHPADSAPKGSIMLRDSAVAVNTDTSESTSTAQGLVFLEISPVSSSRTYRLRGPRAVMEQWEKELRRCISALKHRKSKYRAGPMIQDGVGLSADELRAPEAASSASSAAQRGGARRAPGPLIADGKVVDLPDGGQTRQVQVVADDRTHMIREREAAVKDMHETMQTVNSMMQDMAALVSDQGDQLDAIEQSANAMGDYVDAGVGELREALRRT</sequence>
<evidence type="ECO:0000256" key="1">
    <source>
        <dbReference type="SAM" id="MobiDB-lite"/>
    </source>
</evidence>
<dbReference type="PANTHER" id="PTHR12092:SF16">
    <property type="entry name" value="PH DOMAIN-CONTAINING PROTEIN"/>
    <property type="match status" value="1"/>
</dbReference>
<dbReference type="PANTHER" id="PTHR12092">
    <property type="entry name" value="PLECKSTRIN"/>
    <property type="match status" value="1"/>
</dbReference>
<evidence type="ECO:0000313" key="4">
    <source>
        <dbReference type="EMBL" id="EGD83625.1"/>
    </source>
</evidence>
<dbReference type="Gene3D" id="1.20.5.110">
    <property type="match status" value="1"/>
</dbReference>